<dbReference type="Proteomes" id="UP001642406">
    <property type="component" value="Unassembled WGS sequence"/>
</dbReference>
<feature type="transmembrane region" description="Helical" evidence="7">
    <location>
        <begin position="107"/>
        <end position="132"/>
    </location>
</feature>
<feature type="transmembrane region" description="Helical" evidence="7">
    <location>
        <begin position="340"/>
        <end position="361"/>
    </location>
</feature>
<evidence type="ECO:0000259" key="8">
    <source>
        <dbReference type="PROSITE" id="PS50850"/>
    </source>
</evidence>
<evidence type="ECO:0000256" key="5">
    <source>
        <dbReference type="ARBA" id="ARBA00023136"/>
    </source>
</evidence>
<evidence type="ECO:0000256" key="6">
    <source>
        <dbReference type="SAM" id="MobiDB-lite"/>
    </source>
</evidence>
<dbReference type="PROSITE" id="PS50850">
    <property type="entry name" value="MFS"/>
    <property type="match status" value="1"/>
</dbReference>
<accession>A0ABP0BJK1</accession>
<feature type="transmembrane region" description="Helical" evidence="7">
    <location>
        <begin position="400"/>
        <end position="421"/>
    </location>
</feature>
<organism evidence="9 10">
    <name type="scientific">Sporothrix bragantina</name>
    <dbReference type="NCBI Taxonomy" id="671064"/>
    <lineage>
        <taxon>Eukaryota</taxon>
        <taxon>Fungi</taxon>
        <taxon>Dikarya</taxon>
        <taxon>Ascomycota</taxon>
        <taxon>Pezizomycotina</taxon>
        <taxon>Sordariomycetes</taxon>
        <taxon>Sordariomycetidae</taxon>
        <taxon>Ophiostomatales</taxon>
        <taxon>Ophiostomataceae</taxon>
        <taxon>Sporothrix</taxon>
    </lineage>
</organism>
<feature type="transmembrane region" description="Helical" evidence="7">
    <location>
        <begin position="367"/>
        <end position="388"/>
    </location>
</feature>
<feature type="transmembrane region" description="Helical" evidence="7">
    <location>
        <begin position="234"/>
        <end position="251"/>
    </location>
</feature>
<dbReference type="PANTHER" id="PTHR23501:SF102">
    <property type="entry name" value="DRUG TRANSPORTER, PUTATIVE (AFU_ORTHOLOGUE AFUA_3G08530)-RELATED"/>
    <property type="match status" value="1"/>
</dbReference>
<keyword evidence="3 7" id="KW-0812">Transmembrane</keyword>
<dbReference type="InterPro" id="IPR011701">
    <property type="entry name" value="MFS"/>
</dbReference>
<evidence type="ECO:0000313" key="9">
    <source>
        <dbReference type="EMBL" id="CAK7219769.1"/>
    </source>
</evidence>
<dbReference type="CDD" id="cd17502">
    <property type="entry name" value="MFS_Azr1_MDR_like"/>
    <property type="match status" value="1"/>
</dbReference>
<feature type="transmembrane region" description="Helical" evidence="7">
    <location>
        <begin position="305"/>
        <end position="328"/>
    </location>
</feature>
<dbReference type="InterPro" id="IPR036259">
    <property type="entry name" value="MFS_trans_sf"/>
</dbReference>
<dbReference type="Gene3D" id="1.20.1720.10">
    <property type="entry name" value="Multidrug resistance protein D"/>
    <property type="match status" value="1"/>
</dbReference>
<evidence type="ECO:0000313" key="10">
    <source>
        <dbReference type="Proteomes" id="UP001642406"/>
    </source>
</evidence>
<evidence type="ECO:0000256" key="1">
    <source>
        <dbReference type="ARBA" id="ARBA00004141"/>
    </source>
</evidence>
<reference evidence="9 10" key="1">
    <citation type="submission" date="2024-01" db="EMBL/GenBank/DDBJ databases">
        <authorList>
            <person name="Allen C."/>
            <person name="Tagirdzhanova G."/>
        </authorList>
    </citation>
    <scope>NUCLEOTIDE SEQUENCE [LARGE SCALE GENOMIC DNA]</scope>
</reference>
<feature type="transmembrane region" description="Helical" evidence="7">
    <location>
        <begin position="263"/>
        <end position="285"/>
    </location>
</feature>
<feature type="transmembrane region" description="Helical" evidence="7">
    <location>
        <begin position="483"/>
        <end position="500"/>
    </location>
</feature>
<comment type="caution">
    <text evidence="9">The sequence shown here is derived from an EMBL/GenBank/DDBJ whole genome shotgun (WGS) entry which is preliminary data.</text>
</comment>
<dbReference type="PRINTS" id="PR01036">
    <property type="entry name" value="TCRTETB"/>
</dbReference>
<evidence type="ECO:0000256" key="7">
    <source>
        <dbReference type="SAM" id="Phobius"/>
    </source>
</evidence>
<comment type="similarity">
    <text evidence="2">Belongs to the major facilitator superfamily. TCR/Tet family.</text>
</comment>
<evidence type="ECO:0000256" key="2">
    <source>
        <dbReference type="ARBA" id="ARBA00007520"/>
    </source>
</evidence>
<comment type="subcellular location">
    <subcellularLocation>
        <location evidence="1">Membrane</location>
        <topology evidence="1">Multi-pass membrane protein</topology>
    </subcellularLocation>
</comment>
<sequence length="529" mass="56485">MSVSEPKDEVVEVIASSTSISVSTPHPTPKPLSAVRRRLIMLSLCLALFLSALDITIVATALPTLARHLNASAAAYAWIGSGYTLANTSSIAVWARLSDIFGRRPVILASTLVFLIGSVLSGVASSVGMLIAGRIIQGMGGGGSTVLVTIVISDLFALAERAKYYGLTGLVYAVACSVGPVLGGVFTQTIGWRWCFWINLPFCGLSLVVLFFVLHLNPTKPPTPLLAGLKTLDWTGSILIIGGTIAFLYGLETGASSGDWSHPQVVGLLVAGAVVMALFAVYEHYFAPYPLVPTRSLFGSVTNCASLLVTILHSLVFIAYDYFLPLYFQVCLGFRPILSGVALFALVIPLSCATMAAGFWVRRTRNYRVAMWVGAVLMTLGTGLLIDLSRPPPANWAKIIVFLVIVGLGAGPLFQAPMIALQSHVEEKDVPATASASGFLRSLASSMSIVVGTVLLQRRLDGKDITDVGIPADEYASAVRQMWIFYVSVCGALFVCTLFIKKMPAQKGDKQEQVDDGSQTEVKTEKDIV</sequence>
<dbReference type="InterPro" id="IPR020846">
    <property type="entry name" value="MFS_dom"/>
</dbReference>
<dbReference type="Gene3D" id="1.20.1250.20">
    <property type="entry name" value="MFS general substrate transporter like domains"/>
    <property type="match status" value="1"/>
</dbReference>
<gene>
    <name evidence="9" type="ORF">SBRCBS47491_003963</name>
</gene>
<feature type="domain" description="Major facilitator superfamily (MFS) profile" evidence="8">
    <location>
        <begin position="40"/>
        <end position="505"/>
    </location>
</feature>
<feature type="transmembrane region" description="Helical" evidence="7">
    <location>
        <begin position="164"/>
        <end position="187"/>
    </location>
</feature>
<proteinExistence type="inferred from homology"/>
<feature type="transmembrane region" description="Helical" evidence="7">
    <location>
        <begin position="74"/>
        <end position="95"/>
    </location>
</feature>
<keyword evidence="4 7" id="KW-1133">Transmembrane helix</keyword>
<feature type="region of interest" description="Disordered" evidence="6">
    <location>
        <begin position="508"/>
        <end position="529"/>
    </location>
</feature>
<dbReference type="Pfam" id="PF07690">
    <property type="entry name" value="MFS_1"/>
    <property type="match status" value="1"/>
</dbReference>
<dbReference type="SUPFAM" id="SSF103473">
    <property type="entry name" value="MFS general substrate transporter"/>
    <property type="match status" value="1"/>
</dbReference>
<protein>
    <recommendedName>
        <fullName evidence="8">Major facilitator superfamily (MFS) profile domain-containing protein</fullName>
    </recommendedName>
</protein>
<keyword evidence="10" id="KW-1185">Reference proteome</keyword>
<dbReference type="PANTHER" id="PTHR23501">
    <property type="entry name" value="MAJOR FACILITATOR SUPERFAMILY"/>
    <property type="match status" value="1"/>
</dbReference>
<keyword evidence="5 7" id="KW-0472">Membrane</keyword>
<evidence type="ECO:0000256" key="4">
    <source>
        <dbReference type="ARBA" id="ARBA00022989"/>
    </source>
</evidence>
<dbReference type="EMBL" id="CAWUHC010000028">
    <property type="protein sequence ID" value="CAK7219769.1"/>
    <property type="molecule type" value="Genomic_DNA"/>
</dbReference>
<feature type="transmembrane region" description="Helical" evidence="7">
    <location>
        <begin position="39"/>
        <end position="62"/>
    </location>
</feature>
<evidence type="ECO:0000256" key="3">
    <source>
        <dbReference type="ARBA" id="ARBA00022692"/>
    </source>
</evidence>
<name>A0ABP0BJK1_9PEZI</name>
<feature type="transmembrane region" description="Helical" evidence="7">
    <location>
        <begin position="194"/>
        <end position="214"/>
    </location>
</feature>